<reference evidence="1 2" key="1">
    <citation type="submission" date="2020-08" db="EMBL/GenBank/DDBJ databases">
        <title>Genomic Encyclopedia of Type Strains, Phase III (KMG-III): the genomes of soil and plant-associated and newly described type strains.</title>
        <authorList>
            <person name="Whitman W."/>
        </authorList>
    </citation>
    <scope>NUCLEOTIDE SEQUENCE [LARGE SCALE GENOMIC DNA]</scope>
    <source>
        <strain evidence="1 2">CECT 8693</strain>
    </source>
</reference>
<sequence>MNDALVVWARRKYKKLERHKTKAIRWLGQLAKNLPKLFVHWRLGILPAAG</sequence>
<evidence type="ECO:0000313" key="1">
    <source>
        <dbReference type="EMBL" id="MBA9088754.1"/>
    </source>
</evidence>
<evidence type="ECO:0000313" key="2">
    <source>
        <dbReference type="Proteomes" id="UP000567067"/>
    </source>
</evidence>
<accession>A0A7W3SZ17</accession>
<dbReference type="Proteomes" id="UP000567067">
    <property type="component" value="Unassembled WGS sequence"/>
</dbReference>
<comment type="caution">
    <text evidence="1">The sequence shown here is derived from an EMBL/GenBank/DDBJ whole genome shotgun (WGS) entry which is preliminary data.</text>
</comment>
<proteinExistence type="predicted"/>
<protein>
    <submittedName>
        <fullName evidence="1">Uncharacterized protein</fullName>
    </submittedName>
</protein>
<dbReference type="EMBL" id="JACJIP010000069">
    <property type="protein sequence ID" value="MBA9088754.1"/>
    <property type="molecule type" value="Genomic_DNA"/>
</dbReference>
<gene>
    <name evidence="1" type="ORF">FHR92_005284</name>
</gene>
<organism evidence="1 2">
    <name type="scientific">Fontibacillus solani</name>
    <dbReference type="NCBI Taxonomy" id="1572857"/>
    <lineage>
        <taxon>Bacteria</taxon>
        <taxon>Bacillati</taxon>
        <taxon>Bacillota</taxon>
        <taxon>Bacilli</taxon>
        <taxon>Bacillales</taxon>
        <taxon>Paenibacillaceae</taxon>
        <taxon>Fontibacillus</taxon>
    </lineage>
</organism>
<keyword evidence="2" id="KW-1185">Reference proteome</keyword>
<dbReference type="AlphaFoldDB" id="A0A7W3SZ17"/>
<name>A0A7W3SZ17_9BACL</name>